<reference evidence="3 4" key="1">
    <citation type="journal article" date="2014" name="BMC Genomics">
        <title>Comparison of environmental and isolate Sulfobacillus genomes reveals diverse carbon, sulfur, nitrogen, and hydrogen metabolisms.</title>
        <authorList>
            <person name="Justice N.B."/>
            <person name="Norman A."/>
            <person name="Brown C.T."/>
            <person name="Singh A."/>
            <person name="Thomas B.C."/>
            <person name="Banfield J.F."/>
        </authorList>
    </citation>
    <scope>NUCLEOTIDE SEQUENCE [LARGE SCALE GENOMIC DNA]</scope>
    <source>
        <strain evidence="3">AMDSBA4</strain>
    </source>
</reference>
<dbReference type="InterPro" id="IPR011762">
    <property type="entry name" value="COA_CT_N"/>
</dbReference>
<gene>
    <name evidence="3" type="ORF">C7B46_04665</name>
</gene>
<dbReference type="GO" id="GO:0006552">
    <property type="term" value="P:L-leucine catabolic process"/>
    <property type="evidence" value="ECO:0007669"/>
    <property type="project" value="TreeGrafter"/>
</dbReference>
<dbReference type="PROSITE" id="PS50980">
    <property type="entry name" value="COA_CT_NTER"/>
    <property type="match status" value="1"/>
</dbReference>
<dbReference type="Proteomes" id="UP000242972">
    <property type="component" value="Unassembled WGS sequence"/>
</dbReference>
<comment type="caution">
    <text evidence="3">The sequence shown here is derived from an EMBL/GenBank/DDBJ whole genome shotgun (WGS) entry which is preliminary data.</text>
</comment>
<dbReference type="SUPFAM" id="SSF52096">
    <property type="entry name" value="ClpP/crotonase"/>
    <property type="match status" value="2"/>
</dbReference>
<feature type="domain" description="CoA carboxyltransferase N-terminal" evidence="1">
    <location>
        <begin position="3"/>
        <end position="256"/>
    </location>
</feature>
<feature type="domain" description="CoA carboxyltransferase C-terminal" evidence="2">
    <location>
        <begin position="261"/>
        <end position="505"/>
    </location>
</feature>
<dbReference type="EMBL" id="PXYW01000007">
    <property type="protein sequence ID" value="PSR34732.1"/>
    <property type="molecule type" value="Genomic_DNA"/>
</dbReference>
<dbReference type="GO" id="GO:1905202">
    <property type="term" value="C:methylcrotonoyl-CoA carboxylase complex"/>
    <property type="evidence" value="ECO:0007669"/>
    <property type="project" value="TreeGrafter"/>
</dbReference>
<dbReference type="InterPro" id="IPR034733">
    <property type="entry name" value="AcCoA_carboxyl_beta"/>
</dbReference>
<evidence type="ECO:0000259" key="2">
    <source>
        <dbReference type="PROSITE" id="PS50989"/>
    </source>
</evidence>
<name>A0A2T2XJR9_9FIRM</name>
<dbReference type="PANTHER" id="PTHR22855">
    <property type="entry name" value="ACETYL, PROPIONYL, PYRUVATE, AND GLUTACONYL CARBOXYLASE-RELATED"/>
    <property type="match status" value="1"/>
</dbReference>
<evidence type="ECO:0000313" key="3">
    <source>
        <dbReference type="EMBL" id="PSR34732.1"/>
    </source>
</evidence>
<accession>A0A2T2XJR9</accession>
<dbReference type="InterPro" id="IPR029045">
    <property type="entry name" value="ClpP/crotonase-like_dom_sf"/>
</dbReference>
<dbReference type="GO" id="GO:0004485">
    <property type="term" value="F:methylcrotonoyl-CoA carboxylase activity"/>
    <property type="evidence" value="ECO:0007669"/>
    <property type="project" value="TreeGrafter"/>
</dbReference>
<evidence type="ECO:0000313" key="4">
    <source>
        <dbReference type="Proteomes" id="UP000242972"/>
    </source>
</evidence>
<dbReference type="InterPro" id="IPR011763">
    <property type="entry name" value="COA_CT_C"/>
</dbReference>
<protein>
    <submittedName>
        <fullName evidence="3">Carboxylase</fullName>
    </submittedName>
</protein>
<proteinExistence type="predicted"/>
<dbReference type="Pfam" id="PF01039">
    <property type="entry name" value="Carboxyl_trans"/>
    <property type="match status" value="1"/>
</dbReference>
<dbReference type="Gene3D" id="3.90.226.10">
    <property type="entry name" value="2-enoyl-CoA Hydratase, Chain A, domain 1"/>
    <property type="match status" value="2"/>
</dbReference>
<evidence type="ECO:0000259" key="1">
    <source>
        <dbReference type="PROSITE" id="PS50980"/>
    </source>
</evidence>
<dbReference type="InterPro" id="IPR045190">
    <property type="entry name" value="MCCB/AccD1-like"/>
</dbReference>
<dbReference type="PROSITE" id="PS50989">
    <property type="entry name" value="COA_CT_CTER"/>
    <property type="match status" value="1"/>
</dbReference>
<sequence length="512" mass="56273">MTHQQLAEALKTRIHAAERGGPTKYHERNRLQEKLFVRERIRLVLDNDSPWIEDGALARTLDADLPGDAIVTGVGVIHGKQVAIIANDSTVKAGAWGRVTVQKILRMQDLALRSRIPVIYMQDSAGARLDEQFSIFLDRNHAGKIFYNQIQMSGVIPQVCVLFGPSPAGAAYLPAFCDFVVMVDGHSSCYIGSPRMAEMVTGERASMEQLGGARMHCSQSGLGDYLAANEEEAVAKVREFLNFMPWHWEEEPPRQAAQFPISQKPLEEIVPASQSAVFDMQEVIDALVDGNSWLELKALFARELIVGLARIGGRVVGVVANQPKVKGGVLFPDSADKGAWFIQLCTAYGIPLLFLQDISGFMVGSAVERQGIIRRGAKMLSALGQSVVPRISVLVRKAYGAGYMAMAGASFQSDSVIALPTAKAAIMGPEAAVNAIYYNKIQELPEKDRERFTEEKRAEYDSELDIMHGASEFFIDAVVPGERLRAELIERFNIASRKIAVSVPRRSMVIRG</sequence>
<dbReference type="AlphaFoldDB" id="A0A2T2XJR9"/>
<organism evidence="3 4">
    <name type="scientific">Sulfobacillus benefaciens</name>
    <dbReference type="NCBI Taxonomy" id="453960"/>
    <lineage>
        <taxon>Bacteria</taxon>
        <taxon>Bacillati</taxon>
        <taxon>Bacillota</taxon>
        <taxon>Clostridia</taxon>
        <taxon>Eubacteriales</taxon>
        <taxon>Clostridiales Family XVII. Incertae Sedis</taxon>
        <taxon>Sulfobacillus</taxon>
    </lineage>
</organism>
<dbReference type="PANTHER" id="PTHR22855:SF13">
    <property type="entry name" value="METHYLCROTONOYL-COA CARBOXYLASE BETA CHAIN, MITOCHONDRIAL"/>
    <property type="match status" value="1"/>
</dbReference>